<dbReference type="InterPro" id="IPR009241">
    <property type="entry name" value="HigB-like"/>
</dbReference>
<protein>
    <submittedName>
        <fullName evidence="1">Addiction module toxin RelE</fullName>
    </submittedName>
</protein>
<evidence type="ECO:0000313" key="2">
    <source>
        <dbReference type="Proteomes" id="UP000197019"/>
    </source>
</evidence>
<organism evidence="1 2">
    <name type="scientific">Methylovulum psychrotolerans</name>
    <dbReference type="NCBI Taxonomy" id="1704499"/>
    <lineage>
        <taxon>Bacteria</taxon>
        <taxon>Pseudomonadati</taxon>
        <taxon>Pseudomonadota</taxon>
        <taxon>Gammaproteobacteria</taxon>
        <taxon>Methylococcales</taxon>
        <taxon>Methylococcaceae</taxon>
        <taxon>Methylovulum</taxon>
    </lineage>
</organism>
<sequence>MEENNIYKPLFWIGSSWADLKSLPDAVQDDFGYDLYRAQIGKMSPNAKPLKGFGGAGVLEIVTSYDGNAYRAVYTVRFAGAVYALHVFQKKSKKGISTPKQEIELVQARLKKAEADYINWMGNKKKD</sequence>
<keyword evidence="2" id="KW-1185">Reference proteome</keyword>
<dbReference type="KEGG" id="mpsy:CEK71_20265"/>
<dbReference type="AlphaFoldDB" id="A0A1Z4C5N4"/>
<dbReference type="Pfam" id="PF05973">
    <property type="entry name" value="Gp49"/>
    <property type="match status" value="1"/>
</dbReference>
<gene>
    <name evidence="1" type="ORF">CEK71_20265</name>
</gene>
<dbReference type="Proteomes" id="UP000197019">
    <property type="component" value="Chromosome"/>
</dbReference>
<dbReference type="OrthoDB" id="9797093at2"/>
<dbReference type="EMBL" id="CP022129">
    <property type="protein sequence ID" value="ASF48851.1"/>
    <property type="molecule type" value="Genomic_DNA"/>
</dbReference>
<proteinExistence type="predicted"/>
<name>A0A1Z4C5N4_9GAMM</name>
<reference evidence="1 2" key="1">
    <citation type="submission" date="2017-06" db="EMBL/GenBank/DDBJ databases">
        <title>Genome Sequencing of the methanotroph Methylovulum psychrotolerants str. HV10-M2 isolated from a high-altitude environment.</title>
        <authorList>
            <person name="Mateos-Rivera A."/>
        </authorList>
    </citation>
    <scope>NUCLEOTIDE SEQUENCE [LARGE SCALE GENOMIC DNA]</scope>
    <source>
        <strain evidence="1 2">HV10_M2</strain>
    </source>
</reference>
<evidence type="ECO:0000313" key="1">
    <source>
        <dbReference type="EMBL" id="ASF48851.1"/>
    </source>
</evidence>
<accession>A0A1Z4C5N4</accession>